<keyword evidence="5" id="KW-1185">Reference proteome</keyword>
<evidence type="ECO:0000313" key="4">
    <source>
        <dbReference type="EMBL" id="CZR60646.1"/>
    </source>
</evidence>
<dbReference type="SUPFAM" id="SSF51735">
    <property type="entry name" value="NAD(P)-binding Rossmann-fold domains"/>
    <property type="match status" value="1"/>
</dbReference>
<organism evidence="4 5">
    <name type="scientific">Phialocephala subalpina</name>
    <dbReference type="NCBI Taxonomy" id="576137"/>
    <lineage>
        <taxon>Eukaryota</taxon>
        <taxon>Fungi</taxon>
        <taxon>Dikarya</taxon>
        <taxon>Ascomycota</taxon>
        <taxon>Pezizomycotina</taxon>
        <taxon>Leotiomycetes</taxon>
        <taxon>Helotiales</taxon>
        <taxon>Mollisiaceae</taxon>
        <taxon>Phialocephala</taxon>
        <taxon>Phialocephala fortinii species complex</taxon>
    </lineage>
</organism>
<proteinExistence type="inferred from homology"/>
<reference evidence="4 5" key="1">
    <citation type="submission" date="2016-03" db="EMBL/GenBank/DDBJ databases">
        <authorList>
            <person name="Ploux O."/>
        </authorList>
    </citation>
    <scope>NUCLEOTIDE SEQUENCE [LARGE SCALE GENOMIC DNA]</scope>
    <source>
        <strain evidence="4 5">UAMH 11012</strain>
    </source>
</reference>
<dbReference type="AlphaFoldDB" id="A0A1L7X6J8"/>
<evidence type="ECO:0000256" key="2">
    <source>
        <dbReference type="ARBA" id="ARBA00023445"/>
    </source>
</evidence>
<dbReference type="GO" id="GO:0016616">
    <property type="term" value="F:oxidoreductase activity, acting on the CH-OH group of donors, NAD or NADP as acceptor"/>
    <property type="evidence" value="ECO:0007669"/>
    <property type="project" value="TreeGrafter"/>
</dbReference>
<protein>
    <recommendedName>
        <fullName evidence="3">NAD-dependent epimerase/dehydratase domain-containing protein</fullName>
    </recommendedName>
</protein>
<dbReference type="InterPro" id="IPR036291">
    <property type="entry name" value="NAD(P)-bd_dom_sf"/>
</dbReference>
<comment type="similarity">
    <text evidence="2">Belongs to the NAD(P)-dependent epimerase/dehydratase family. Dihydroflavonol-4-reductase subfamily.</text>
</comment>
<accession>A0A1L7X6J8</accession>
<evidence type="ECO:0000256" key="1">
    <source>
        <dbReference type="ARBA" id="ARBA00023002"/>
    </source>
</evidence>
<dbReference type="InterPro" id="IPR001509">
    <property type="entry name" value="Epimerase_deHydtase"/>
</dbReference>
<dbReference type="Pfam" id="PF01370">
    <property type="entry name" value="Epimerase"/>
    <property type="match status" value="1"/>
</dbReference>
<dbReference type="OrthoDB" id="2735536at2759"/>
<dbReference type="Proteomes" id="UP000184330">
    <property type="component" value="Unassembled WGS sequence"/>
</dbReference>
<dbReference type="EMBL" id="FJOG01000016">
    <property type="protein sequence ID" value="CZR60646.1"/>
    <property type="molecule type" value="Genomic_DNA"/>
</dbReference>
<sequence length="280" mass="30323">MSEELVLITGVSGFIGHEVLRQTLEAGYKIRAVIRKESNIENTKKALANPELFSKIKFSVVPDLAAPNAFAKSLSAVTSIIHVASPVGTSKPPLRRQNCPQPPLLAYAASKAMSLDGAQEFIDKEKPNFDIVFLVPSLAIGASQLDTTAEDVSVHGTNKLVMNLLLGKSNDPSLGSSVSLHDVAKLHVLALNKSVPAGRYMVASGGKEGTNWTDVIAIAKKYFPEESEKLFVKEGERHSVKINIDTTETEKAFGLKFQSFEEQVKSVVSSYLSLLKKDAK</sequence>
<keyword evidence="1" id="KW-0560">Oxidoreductase</keyword>
<evidence type="ECO:0000259" key="3">
    <source>
        <dbReference type="Pfam" id="PF01370"/>
    </source>
</evidence>
<evidence type="ECO:0000313" key="5">
    <source>
        <dbReference type="Proteomes" id="UP000184330"/>
    </source>
</evidence>
<feature type="domain" description="NAD-dependent epimerase/dehydratase" evidence="3">
    <location>
        <begin position="6"/>
        <end position="89"/>
    </location>
</feature>
<name>A0A1L7X6J8_9HELO</name>
<dbReference type="Gene3D" id="3.40.50.720">
    <property type="entry name" value="NAD(P)-binding Rossmann-like Domain"/>
    <property type="match status" value="2"/>
</dbReference>
<gene>
    <name evidence="4" type="ORF">PAC_10542</name>
</gene>
<dbReference type="PANTHER" id="PTHR10366">
    <property type="entry name" value="NAD DEPENDENT EPIMERASE/DEHYDRATASE"/>
    <property type="match status" value="1"/>
</dbReference>
<dbReference type="STRING" id="576137.A0A1L7X6J8"/>
<dbReference type="InterPro" id="IPR050425">
    <property type="entry name" value="NAD(P)_dehydrat-like"/>
</dbReference>
<dbReference type="PANTHER" id="PTHR10366:SF564">
    <property type="entry name" value="STEROL-4-ALPHA-CARBOXYLATE 3-DEHYDROGENASE, DECARBOXYLATING"/>
    <property type="match status" value="1"/>
</dbReference>